<dbReference type="InterPro" id="IPR003593">
    <property type="entry name" value="AAA+_ATPase"/>
</dbReference>
<dbReference type="Pfam" id="PF00005">
    <property type="entry name" value="ABC_tran"/>
    <property type="match status" value="1"/>
</dbReference>
<dbReference type="PANTHER" id="PTHR45772:SF4">
    <property type="entry name" value="ABC TRANSPORTER ATP-BINDING PROTEIN"/>
    <property type="match status" value="1"/>
</dbReference>
<organism evidence="5">
    <name type="scientific">freshwater metagenome</name>
    <dbReference type="NCBI Taxonomy" id="449393"/>
    <lineage>
        <taxon>unclassified sequences</taxon>
        <taxon>metagenomes</taxon>
        <taxon>ecological metagenomes</taxon>
    </lineage>
</organism>
<dbReference type="InterPro" id="IPR003439">
    <property type="entry name" value="ABC_transporter-like_ATP-bd"/>
</dbReference>
<evidence type="ECO:0000313" key="6">
    <source>
        <dbReference type="EMBL" id="CAB5026212.1"/>
    </source>
</evidence>
<dbReference type="SMART" id="SM00382">
    <property type="entry name" value="AAA"/>
    <property type="match status" value="1"/>
</dbReference>
<dbReference type="SUPFAM" id="SSF52540">
    <property type="entry name" value="P-loop containing nucleoside triphosphate hydrolases"/>
    <property type="match status" value="1"/>
</dbReference>
<dbReference type="GO" id="GO:0016887">
    <property type="term" value="F:ATP hydrolysis activity"/>
    <property type="evidence" value="ECO:0007669"/>
    <property type="project" value="InterPro"/>
</dbReference>
<proteinExistence type="predicted"/>
<dbReference type="Pfam" id="PF12399">
    <property type="entry name" value="BCA_ABC_TP_C"/>
    <property type="match status" value="1"/>
</dbReference>
<reference evidence="5" key="1">
    <citation type="submission" date="2020-05" db="EMBL/GenBank/DDBJ databases">
        <authorList>
            <person name="Chiriac C."/>
            <person name="Salcher M."/>
            <person name="Ghai R."/>
            <person name="Kavagutti S V."/>
        </authorList>
    </citation>
    <scope>NUCLEOTIDE SEQUENCE</scope>
</reference>
<dbReference type="CDD" id="cd03219">
    <property type="entry name" value="ABC_Mj1267_LivG_branched"/>
    <property type="match status" value="1"/>
</dbReference>
<evidence type="ECO:0000313" key="5">
    <source>
        <dbReference type="EMBL" id="CAB4661241.1"/>
    </source>
</evidence>
<keyword evidence="2" id="KW-0547">Nucleotide-binding</keyword>
<evidence type="ECO:0000256" key="1">
    <source>
        <dbReference type="ARBA" id="ARBA00022448"/>
    </source>
</evidence>
<protein>
    <submittedName>
        <fullName evidence="5">Unannotated protein</fullName>
    </submittedName>
</protein>
<name>A0A6J6LHW9_9ZZZZ</name>
<gene>
    <name evidence="5" type="ORF">UFOPK2242_00981</name>
    <name evidence="6" type="ORF">UFOPK4071_01525</name>
</gene>
<feature type="domain" description="ABC transporter" evidence="4">
    <location>
        <begin position="8"/>
        <end position="251"/>
    </location>
</feature>
<dbReference type="EMBL" id="CAFBPF010000259">
    <property type="protein sequence ID" value="CAB5026212.1"/>
    <property type="molecule type" value="Genomic_DNA"/>
</dbReference>
<dbReference type="AlphaFoldDB" id="A0A6J6LHW9"/>
<dbReference type="PANTHER" id="PTHR45772">
    <property type="entry name" value="CONSERVED COMPONENT OF ABC TRANSPORTER FOR NATURAL AMINO ACIDS-RELATED"/>
    <property type="match status" value="1"/>
</dbReference>
<dbReference type="GO" id="GO:0005886">
    <property type="term" value="C:plasma membrane"/>
    <property type="evidence" value="ECO:0007669"/>
    <property type="project" value="TreeGrafter"/>
</dbReference>
<evidence type="ECO:0000256" key="2">
    <source>
        <dbReference type="ARBA" id="ARBA00022741"/>
    </source>
</evidence>
<dbReference type="EMBL" id="CAEZWM010000120">
    <property type="protein sequence ID" value="CAB4661241.1"/>
    <property type="molecule type" value="Genomic_DNA"/>
</dbReference>
<accession>A0A6J6LHW9</accession>
<dbReference type="PROSITE" id="PS50893">
    <property type="entry name" value="ABC_TRANSPORTER_2"/>
    <property type="match status" value="1"/>
</dbReference>
<evidence type="ECO:0000259" key="4">
    <source>
        <dbReference type="PROSITE" id="PS50893"/>
    </source>
</evidence>
<dbReference type="PROSITE" id="PS00211">
    <property type="entry name" value="ABC_TRANSPORTER_1"/>
    <property type="match status" value="1"/>
</dbReference>
<dbReference type="GO" id="GO:0005524">
    <property type="term" value="F:ATP binding"/>
    <property type="evidence" value="ECO:0007669"/>
    <property type="project" value="UniProtKB-KW"/>
</dbReference>
<keyword evidence="1" id="KW-0813">Transport</keyword>
<dbReference type="InterPro" id="IPR017871">
    <property type="entry name" value="ABC_transporter-like_CS"/>
</dbReference>
<keyword evidence="3" id="KW-0067">ATP-binding</keyword>
<sequence length="256" mass="26813">MIRSEFALEVNELTVSYGGLLAVSGVSINVAPGEVVGLIGPNGAGKTSLIDAVTGFTSSRGRINVDGVSVDGLSAHRRTRLGLSRTFQSVELFDDLTVSENLMVAASDPTWWSPIVHMIAPNFGRANGAVDVQWALDAVGLSAIGSSLPTSLSHGQSRLVGVARALVRRPKAILLDEPAAGLDTQESRLLGARIKEIAGTGIGVLLVDHDMGLVLSTCDRISVLDFGEIIAVGTPIEIRSDKRVLEAYLGTSRSGT</sequence>
<evidence type="ECO:0000256" key="3">
    <source>
        <dbReference type="ARBA" id="ARBA00022840"/>
    </source>
</evidence>
<dbReference type="InterPro" id="IPR032823">
    <property type="entry name" value="BCA_ABC_TP_C"/>
</dbReference>
<dbReference type="InterPro" id="IPR027417">
    <property type="entry name" value="P-loop_NTPase"/>
</dbReference>
<dbReference type="Gene3D" id="3.40.50.300">
    <property type="entry name" value="P-loop containing nucleotide triphosphate hydrolases"/>
    <property type="match status" value="1"/>
</dbReference>
<dbReference type="InterPro" id="IPR051120">
    <property type="entry name" value="ABC_AA/LPS_Transport"/>
</dbReference>